<feature type="chain" id="PRO_5045841184" description="Esterase" evidence="1">
    <location>
        <begin position="26"/>
        <end position="612"/>
    </location>
</feature>
<dbReference type="RefSeq" id="WP_194931907.1">
    <property type="nucleotide sequence ID" value="NZ_JADLZT010000008.1"/>
</dbReference>
<name>A0ABS0B8F6_9GAMM</name>
<dbReference type="SUPFAM" id="SSF53474">
    <property type="entry name" value="alpha/beta-Hydrolases"/>
    <property type="match status" value="2"/>
</dbReference>
<organism evidence="2 3">
    <name type="scientific">Lysobacter niastensis</name>
    <dbReference type="NCBI Taxonomy" id="380629"/>
    <lineage>
        <taxon>Bacteria</taxon>
        <taxon>Pseudomonadati</taxon>
        <taxon>Pseudomonadota</taxon>
        <taxon>Gammaproteobacteria</taxon>
        <taxon>Lysobacterales</taxon>
        <taxon>Lysobacteraceae</taxon>
        <taxon>Lysobacter</taxon>
    </lineage>
</organism>
<evidence type="ECO:0000313" key="3">
    <source>
        <dbReference type="Proteomes" id="UP001429984"/>
    </source>
</evidence>
<dbReference type="InterPro" id="IPR050583">
    <property type="entry name" value="Mycobacterial_A85_antigen"/>
</dbReference>
<dbReference type="InterPro" id="IPR000801">
    <property type="entry name" value="Esterase-like"/>
</dbReference>
<proteinExistence type="predicted"/>
<dbReference type="EMBL" id="JADLZT010000008">
    <property type="protein sequence ID" value="MBF6025300.1"/>
    <property type="molecule type" value="Genomic_DNA"/>
</dbReference>
<feature type="signal peptide" evidence="1">
    <location>
        <begin position="1"/>
        <end position="25"/>
    </location>
</feature>
<accession>A0ABS0B8F6</accession>
<dbReference type="InterPro" id="IPR029058">
    <property type="entry name" value="AB_hydrolase_fold"/>
</dbReference>
<dbReference type="Pfam" id="PF00756">
    <property type="entry name" value="Esterase"/>
    <property type="match status" value="2"/>
</dbReference>
<dbReference type="Proteomes" id="UP001429984">
    <property type="component" value="Unassembled WGS sequence"/>
</dbReference>
<protein>
    <recommendedName>
        <fullName evidence="4">Esterase</fullName>
    </recommendedName>
</protein>
<evidence type="ECO:0008006" key="4">
    <source>
        <dbReference type="Google" id="ProtNLM"/>
    </source>
</evidence>
<dbReference type="PANTHER" id="PTHR48098:SF6">
    <property type="entry name" value="FERRI-BACILLIBACTIN ESTERASE BESA"/>
    <property type="match status" value="1"/>
</dbReference>
<evidence type="ECO:0000256" key="1">
    <source>
        <dbReference type="SAM" id="SignalP"/>
    </source>
</evidence>
<dbReference type="PANTHER" id="PTHR48098">
    <property type="entry name" value="ENTEROCHELIN ESTERASE-RELATED"/>
    <property type="match status" value="1"/>
</dbReference>
<comment type="caution">
    <text evidence="2">The sequence shown here is derived from an EMBL/GenBank/DDBJ whole genome shotgun (WGS) entry which is preliminary data.</text>
</comment>
<reference evidence="2 3" key="1">
    <citation type="submission" date="2020-11" db="EMBL/GenBank/DDBJ databases">
        <title>Draft Genome Sequence and Secondary Metabolite Biosynthetic Potential of the Lysobacter niastensis Type strain DSM 18481.</title>
        <authorList>
            <person name="Turrini P."/>
            <person name="Artuso I."/>
            <person name="Tescari M."/>
            <person name="Lugli G.A."/>
            <person name="Frangipani E."/>
            <person name="Ventura M."/>
            <person name="Visca P."/>
        </authorList>
    </citation>
    <scope>NUCLEOTIDE SEQUENCE [LARGE SCALE GENOMIC DNA]</scope>
    <source>
        <strain evidence="2 3">DSM 18481</strain>
    </source>
</reference>
<dbReference type="Gene3D" id="3.40.50.1820">
    <property type="entry name" value="alpha/beta hydrolase"/>
    <property type="match status" value="2"/>
</dbReference>
<keyword evidence="1" id="KW-0732">Signal</keyword>
<keyword evidence="3" id="KW-1185">Reference proteome</keyword>
<sequence>MNRARFLFTAPLLTAALFAGTTVHASTPAAATPAAKESPAAYRTEAMTFAATAFAPEGMRATVYLPPDYAQGDQRYPVLYLNDGQDREAVDLAGTLDRLTASGTIRPPIVVAIDMPKDRMGAYGLSDRKAGHAIVAQTKYGPVGTQAQAYSEWVAHTLVPAVDARYRTRTTPDARAILGWSLGALNAFNLGWQYPELFGRAGAFSPSFWLSSDRSDADAAQRTRLAQRMVDGSEPRNGARWFFAVGTAEDKDDRDGDGINDALDDTCDLIEGWRVGQSGGMKGLRQQNYSVDLHYGSRPARADVAFYELKGGEHNQAGWARMLPVFLTWAYAVHAPALNATGRTESWQDMPSRHVAARNVDVWLPPSYGKVPARRYPVLYMHDGQNLFDPSLSYTGIDWDVDGTMTRLIGEGRVREAIVVGIWNTPLRFQEYMPRKPIPGSALPSGVANVPPMPVDDIRSDAYLRFLVEELKPFIDATYATRPGRDDTFVMGSSMGGLISLYAAAEYPEVFGGVGAVSTHWPVGDGLMIGWLDGHLPDPATHRLYYDFGTATLDAAYAPYQARMDAVMREHGYVEGRNWITRRFEGAEHNERAWRDRLEVPLQFLLGTSASK</sequence>
<gene>
    <name evidence="2" type="ORF">IU514_14795</name>
</gene>
<evidence type="ECO:0000313" key="2">
    <source>
        <dbReference type="EMBL" id="MBF6025300.1"/>
    </source>
</evidence>